<dbReference type="NCBIfam" id="TIGR01643">
    <property type="entry name" value="YD_repeat_2x"/>
    <property type="match status" value="2"/>
</dbReference>
<keyword evidence="2" id="KW-1133">Transmembrane helix</keyword>
<feature type="compositionally biased region" description="Low complexity" evidence="1">
    <location>
        <begin position="985"/>
        <end position="1001"/>
    </location>
</feature>
<dbReference type="Proteomes" id="UP000243342">
    <property type="component" value="Unassembled WGS sequence"/>
</dbReference>
<organism evidence="4 5">
    <name type="scientific">Mangrovactinospora gilvigrisea</name>
    <dbReference type="NCBI Taxonomy" id="1428644"/>
    <lineage>
        <taxon>Bacteria</taxon>
        <taxon>Bacillati</taxon>
        <taxon>Actinomycetota</taxon>
        <taxon>Actinomycetes</taxon>
        <taxon>Kitasatosporales</taxon>
        <taxon>Streptomycetaceae</taxon>
        <taxon>Mangrovactinospora</taxon>
    </lineage>
</organism>
<keyword evidence="2" id="KW-0472">Membrane</keyword>
<sequence length="2078" mass="220304">MTVFAVLFVLLTGWMPGSQGAQAATGHHQPGYKKTKAIPVHAVASHYRKPKAMPQYHSNTPTWPAGTAEVAVTAPASPRTAPAPQRAGRLPVWLAPARGSAGVRSARVAVGSRSAAKAAGVNGVLISLTPSAATSSSRLGVKLDYTPFADAYGGDWATRLHLVALPACALTTPHQAACRRQTPLATHLDAAAHALSTTTTLQGTATGQPAPALTGSAPRSALGLAADSTLVLAATSSAGGGGGDYTATSLKPSESWQAGGSADAFTWNYPIDTPTVPGGLAPKIDLDYNSQAQDGLTSSTNNQASAIGDGFSYTPGFVERSYSSCHQNAAGTTKTYDNCWSDNNQVTLYLGDHSSTLVKDDSTGTWHAVDDENERIDYKTGAPNGAHSGEYWVVTTDNGTQYYFGQNQLPGYASGDDATNSVWTEPVYATDSSQPCYNATFADSWCQQAYRWNLDYVVDTHKDTISYFYGTETNYYARDLGSTADTSYTRGGYLKKIMYGQRDGSVYSTSPAAQVSFTYNGRCDTSSTGCDTSTLTTATAKDWPDVPYDLNCASGASCSINSPTFWSEYELTGIQTQALVGSTETDVDAFAFTHSFPTTGDATTPALWLSTITRTGQDTSAGGSSSSIAMPPITLTGTPMSNRVDTTDGYPPITRHRLTTITTETGAIVDVAYSAPGCTASSTPSDASKNTTLCYPSYWTPDGQTAPTEDWFNKYIVTGVTQQDPTGGGVNDTITTHYTPIGDPAWHYDDNPLTPAGQRTWNEYRGYSGMKVTEGTAPDPVTETDYTYFRGMDGDTLPSSGTRSASVSDSRGDPAVTDADQYAGQTYEEIKYNGASSGNAVTDTITDPWSSAATATHAVSGLPDQHAYHTGTAKERIYTPLSTGATQEAETDYGHDAYGRVTQTNDLGDVTTADDDRCTTTSYADNTSSWIMDAVDDTATVAVNCSTTPSYPGDAVKDERTFYDGATTFGTAPTTGDATLVQDASSYSGSTPTYTTTSTTTVDEYGRPLTATDGDNRTTKTAYTPATGAEPTSIAVTDPKSLTTTTTYDPLTDQPRQKTDPAGYITKQQYDALGRLTAVYLPGITTASDTYSYTLSATAPSVVTSSTLNDDGSYRTTTTLYDALLRERESQEGTEDGGRDVTDTVYNTDGLKAKESDQYYTTGAPDGTLVQAQDGDIPSETGYLYDGAGRQTAEIAYKLGSETWRTTSSYGGNVTTTVPPKGATAESVFTDVRGNQTAQWQYHDPTKADPDTAAPADYSATTYTYTPTDQKAGETDAAGNTWSWTYDLLGRQIKADDPDTGTTTSSYDNAGQLITATDARGKQITYSYDTDGRKTASYDTTGGATASAGNQVGAWTYDTLKKGYPTASTSYQKGTTSPSVTSQILGYNGYSKTEAVRETLANLPSNEAALEPSGGYTTSYDYTITAKLRTLGDYAAAGLPAENIDYGYDTYGDPVSTTSGGASGGWSYLTAVGYDDYGHPLQYTLGGGARWVDLNLTYDPQTQDVTDSQVTDVNASTVVDHTHYAYSNSSVSQGAGLITSITDQQNGNTTTDTQCFAYDYATHLSGAWSATDNCAATPTAGSSASVGGPDPYWQSFTYDAAGDRKTETDHDTSGNTSNDTNITYTYPTQGTAGDQAHTLTKTTATGANAAAHTASYAYDASGNTTGITTSSGTQNLTWDSQGQLASLSDSATGGTTSYLYDADGNLALRTDPGQATLFVGDEQIVEDLTNQTVTGTRYYTLSGDDQPIAERSSNGDVQYLIPDHQNTDLLAIDYQTFAVTRRQYTPFGQTRGQDASATWPGDKGYVGGTPDATTGLENLGDREYDPDTGRFLSADPVLEANDPNQLAGYDYAGNDPINQSDPTGDSYADPFGGHACGNAHACEDSDHVRGYTDGHGRVTHKGRVYEQQERRSYNSYLRSSYYRTQTRAFYNWLYHRPSHTVHIRYSAASYNRPSPKPHRSFFSSIVHSVSKEFSNHWREIASIAAGGVFVIASGVCAASIVCGVALGVAGALATYTASTLLTKSRWSWSSFTLNGVGGGIIGGATVGVGRAANIPIFRKPVEVGLDDTLNALGRAIEK</sequence>
<dbReference type="RefSeq" id="WP_071654496.1">
    <property type="nucleotide sequence ID" value="NZ_MLCF01000002.1"/>
</dbReference>
<dbReference type="Gene3D" id="2.180.10.10">
    <property type="entry name" value="RHS repeat-associated core"/>
    <property type="match status" value="2"/>
</dbReference>
<feature type="region of interest" description="Disordered" evidence="1">
    <location>
        <begin position="1042"/>
        <end position="1061"/>
    </location>
</feature>
<reference evidence="4 5" key="1">
    <citation type="submission" date="2016-10" db="EMBL/GenBank/DDBJ databases">
        <title>Genome sequence of Streptomyces gilvigriseus MUSC 26.</title>
        <authorList>
            <person name="Lee L.-H."/>
            <person name="Ser H.-L."/>
        </authorList>
    </citation>
    <scope>NUCLEOTIDE SEQUENCE [LARGE SCALE GENOMIC DNA]</scope>
    <source>
        <strain evidence="4 5">MUSC 26</strain>
    </source>
</reference>
<dbReference type="InterPro" id="IPR031325">
    <property type="entry name" value="RHS_repeat"/>
</dbReference>
<comment type="caution">
    <text evidence="4">The sequence shown here is derived from an EMBL/GenBank/DDBJ whole genome shotgun (WGS) entry which is preliminary data.</text>
</comment>
<dbReference type="InterPro" id="IPR050708">
    <property type="entry name" value="T6SS_VgrG/RHS"/>
</dbReference>
<evidence type="ECO:0000256" key="2">
    <source>
        <dbReference type="SAM" id="Phobius"/>
    </source>
</evidence>
<feature type="compositionally biased region" description="Polar residues" evidence="1">
    <location>
        <begin position="635"/>
        <end position="644"/>
    </location>
</feature>
<keyword evidence="5" id="KW-1185">Reference proteome</keyword>
<evidence type="ECO:0000313" key="5">
    <source>
        <dbReference type="Proteomes" id="UP000243342"/>
    </source>
</evidence>
<dbReference type="NCBIfam" id="TIGR03696">
    <property type="entry name" value="Rhs_assc_core"/>
    <property type="match status" value="1"/>
</dbReference>
<evidence type="ECO:0000313" key="4">
    <source>
        <dbReference type="EMBL" id="OIV39299.1"/>
    </source>
</evidence>
<dbReference type="InterPro" id="IPR022385">
    <property type="entry name" value="Rhs_assc_core"/>
</dbReference>
<feature type="region of interest" description="Disordered" evidence="1">
    <location>
        <begin position="793"/>
        <end position="818"/>
    </location>
</feature>
<accession>A0A1J7BKT2</accession>
<protein>
    <recommendedName>
        <fullName evidence="6">Intein C-terminal splicing domain-containing protein</fullName>
    </recommendedName>
</protein>
<feature type="signal peptide" evidence="3">
    <location>
        <begin position="1"/>
        <end position="23"/>
    </location>
</feature>
<dbReference type="EMBL" id="MLCF01000002">
    <property type="protein sequence ID" value="OIV39299.1"/>
    <property type="molecule type" value="Genomic_DNA"/>
</dbReference>
<evidence type="ECO:0008006" key="6">
    <source>
        <dbReference type="Google" id="ProtNLM"/>
    </source>
</evidence>
<feature type="compositionally biased region" description="Polar residues" evidence="1">
    <location>
        <begin position="797"/>
        <end position="809"/>
    </location>
</feature>
<dbReference type="PANTHER" id="PTHR32305">
    <property type="match status" value="1"/>
</dbReference>
<proteinExistence type="predicted"/>
<gene>
    <name evidence="4" type="ORF">BIV57_00135</name>
</gene>
<evidence type="ECO:0000256" key="3">
    <source>
        <dbReference type="SAM" id="SignalP"/>
    </source>
</evidence>
<keyword evidence="3" id="KW-0732">Signal</keyword>
<dbReference type="STRING" id="1428644.BIV57_00135"/>
<dbReference type="InterPro" id="IPR006530">
    <property type="entry name" value="YD"/>
</dbReference>
<feature type="region of interest" description="Disordered" evidence="1">
    <location>
        <begin position="985"/>
        <end position="1034"/>
    </location>
</feature>
<feature type="compositionally biased region" description="Polar residues" evidence="1">
    <location>
        <begin position="617"/>
        <end position="628"/>
    </location>
</feature>
<dbReference type="Pfam" id="PF05593">
    <property type="entry name" value="RHS_repeat"/>
    <property type="match status" value="3"/>
</dbReference>
<dbReference type="PANTHER" id="PTHR32305:SF17">
    <property type="entry name" value="TRNA NUCLEASE WAPA"/>
    <property type="match status" value="1"/>
</dbReference>
<evidence type="ECO:0000256" key="1">
    <source>
        <dbReference type="SAM" id="MobiDB-lite"/>
    </source>
</evidence>
<keyword evidence="2" id="KW-0812">Transmembrane</keyword>
<feature type="region of interest" description="Disordered" evidence="1">
    <location>
        <begin position="617"/>
        <end position="653"/>
    </location>
</feature>
<name>A0A1J7BKT2_9ACTN</name>
<feature type="chain" id="PRO_5009643317" description="Intein C-terminal splicing domain-containing protein" evidence="3">
    <location>
        <begin position="24"/>
        <end position="2078"/>
    </location>
</feature>
<feature type="transmembrane region" description="Helical" evidence="2">
    <location>
        <begin position="1988"/>
        <end position="2015"/>
    </location>
</feature>